<evidence type="ECO:0000256" key="1">
    <source>
        <dbReference type="ARBA" id="ARBA00000085"/>
    </source>
</evidence>
<evidence type="ECO:0000256" key="8">
    <source>
        <dbReference type="SAM" id="Phobius"/>
    </source>
</evidence>
<dbReference type="OrthoDB" id="9767435at2"/>
<accession>A0A1I6LNK4</accession>
<organism evidence="10 11">
    <name type="scientific">Yoonia litorea</name>
    <dbReference type="NCBI Taxonomy" id="1123755"/>
    <lineage>
        <taxon>Bacteria</taxon>
        <taxon>Pseudomonadati</taxon>
        <taxon>Pseudomonadota</taxon>
        <taxon>Alphaproteobacteria</taxon>
        <taxon>Rhodobacterales</taxon>
        <taxon>Paracoccaceae</taxon>
        <taxon>Yoonia</taxon>
    </lineage>
</organism>
<dbReference type="EMBL" id="FOZM01000001">
    <property type="protein sequence ID" value="SFS05066.1"/>
    <property type="molecule type" value="Genomic_DNA"/>
</dbReference>
<feature type="transmembrane region" description="Helical" evidence="8">
    <location>
        <begin position="279"/>
        <end position="302"/>
    </location>
</feature>
<evidence type="ECO:0000256" key="5">
    <source>
        <dbReference type="ARBA" id="ARBA00022741"/>
    </source>
</evidence>
<gene>
    <name evidence="10" type="ORF">SAMN05444714_0744</name>
</gene>
<dbReference type="GO" id="GO:0005524">
    <property type="term" value="F:ATP binding"/>
    <property type="evidence" value="ECO:0007669"/>
    <property type="project" value="UniProtKB-KW"/>
</dbReference>
<keyword evidence="11" id="KW-1185">Reference proteome</keyword>
<protein>
    <recommendedName>
        <fullName evidence="2">histidine kinase</fullName>
        <ecNumber evidence="2">2.7.13.3</ecNumber>
    </recommendedName>
</protein>
<name>A0A1I6LNK4_9RHOB</name>
<dbReference type="GO" id="GO:0004673">
    <property type="term" value="F:protein histidine kinase activity"/>
    <property type="evidence" value="ECO:0007669"/>
    <property type="project" value="UniProtKB-EC"/>
</dbReference>
<feature type="domain" description="Signal transduction histidine kinase subgroup 2 dimerisation and phosphoacceptor" evidence="9">
    <location>
        <begin position="369"/>
        <end position="442"/>
    </location>
</feature>
<dbReference type="PANTHER" id="PTHR41523">
    <property type="entry name" value="TWO-COMPONENT SYSTEM SENSOR PROTEIN"/>
    <property type="match status" value="1"/>
</dbReference>
<evidence type="ECO:0000259" key="9">
    <source>
        <dbReference type="Pfam" id="PF07568"/>
    </source>
</evidence>
<keyword evidence="5" id="KW-0547">Nucleotide-binding</keyword>
<evidence type="ECO:0000313" key="11">
    <source>
        <dbReference type="Proteomes" id="UP000198926"/>
    </source>
</evidence>
<dbReference type="Proteomes" id="UP000198926">
    <property type="component" value="Unassembled WGS sequence"/>
</dbReference>
<keyword evidence="8" id="KW-0812">Transmembrane</keyword>
<evidence type="ECO:0000313" key="10">
    <source>
        <dbReference type="EMBL" id="SFS05066.1"/>
    </source>
</evidence>
<evidence type="ECO:0000256" key="3">
    <source>
        <dbReference type="ARBA" id="ARBA00022553"/>
    </source>
</evidence>
<dbReference type="PANTHER" id="PTHR41523:SF8">
    <property type="entry name" value="ETHYLENE RESPONSE SENSOR PROTEIN"/>
    <property type="match status" value="1"/>
</dbReference>
<proteinExistence type="predicted"/>
<dbReference type="Gene3D" id="3.30.565.10">
    <property type="entry name" value="Histidine kinase-like ATPase, C-terminal domain"/>
    <property type="match status" value="1"/>
</dbReference>
<keyword evidence="3" id="KW-0597">Phosphoprotein</keyword>
<keyword evidence="6 10" id="KW-0418">Kinase</keyword>
<dbReference type="RefSeq" id="WP_090204096.1">
    <property type="nucleotide sequence ID" value="NZ_FOZM01000001.1"/>
</dbReference>
<evidence type="ECO:0000256" key="6">
    <source>
        <dbReference type="ARBA" id="ARBA00022777"/>
    </source>
</evidence>
<keyword evidence="8" id="KW-1133">Transmembrane helix</keyword>
<dbReference type="InterPro" id="IPR036890">
    <property type="entry name" value="HATPase_C_sf"/>
</dbReference>
<keyword evidence="8" id="KW-0472">Membrane</keyword>
<dbReference type="Gene3D" id="3.30.450.20">
    <property type="entry name" value="PAS domain"/>
    <property type="match status" value="2"/>
</dbReference>
<dbReference type="STRING" id="1123755.SAMN05444714_0744"/>
<dbReference type="EC" id="2.7.13.3" evidence="2"/>
<keyword evidence="7" id="KW-0067">ATP-binding</keyword>
<evidence type="ECO:0000256" key="7">
    <source>
        <dbReference type="ARBA" id="ARBA00022840"/>
    </source>
</evidence>
<evidence type="ECO:0000256" key="4">
    <source>
        <dbReference type="ARBA" id="ARBA00022679"/>
    </source>
</evidence>
<dbReference type="Pfam" id="PF07568">
    <property type="entry name" value="HisKA_2"/>
    <property type="match status" value="1"/>
</dbReference>
<reference evidence="10 11" key="1">
    <citation type="submission" date="2016-10" db="EMBL/GenBank/DDBJ databases">
        <authorList>
            <person name="de Groot N.N."/>
        </authorList>
    </citation>
    <scope>NUCLEOTIDE SEQUENCE [LARGE SCALE GENOMIC DNA]</scope>
    <source>
        <strain evidence="10 11">DSM 29433</strain>
    </source>
</reference>
<sequence length="566" mass="62459">MQLSWIRSLNVQLIALLTLALFPLGAIAVFQTDRVSRDAQESVNTALLGLTERAARREQVLIERAVGVARFFSSLAPELVEQNRDCTPVLSRFVQDNSEFSFIGIVRPNGVVTCSSSGLVINVAGTKSFNAVTGSGEASINVAETGFISSGSTFVVSEPLFTDGEFDGYVAVAIPHKKIPDTSEEIEELGLVELVTFNENGTILTARSDRKTAEGFMPSDRTLTSLSTNRSDTFVAQSVSGVDFHYSIVTIEGSPAAVIAVWELGAFSLNEGVGRFVPLLFPLLMWIASVAVAMMAMHSLVLRHINRLRRTMDEFADDRRVTEIQDRISFIPSELEELDKNFLRMSEEIMADEALLEDSVREKNVLVKEIHHRVKNNLQLISSIMNMQIRNAKHGETKKALRTVQERVLSMATIHRDLYQSQNGGRVNAGYLVSEIVEKSVSSLSEEGLNVRSEIEDILLYPDQAVPLSLLVAEAMTNALKFLDVGQDGEKQLAVKLMRSDDSCQFEVSNSTKHSAVTEMKGLGSKLMQAFAMQLGASLQTDQSEEKYVLSVSFKINDFEQVTPDF</sequence>
<dbReference type="InterPro" id="IPR011495">
    <property type="entry name" value="Sig_transdc_His_kin_sub2_dim/P"/>
</dbReference>
<comment type="catalytic activity">
    <reaction evidence="1">
        <text>ATP + protein L-histidine = ADP + protein N-phospho-L-histidine.</text>
        <dbReference type="EC" id="2.7.13.3"/>
    </reaction>
</comment>
<keyword evidence="4" id="KW-0808">Transferase</keyword>
<dbReference type="AlphaFoldDB" id="A0A1I6LNK4"/>
<evidence type="ECO:0000256" key="2">
    <source>
        <dbReference type="ARBA" id="ARBA00012438"/>
    </source>
</evidence>